<gene>
    <name evidence="1" type="ORF">TSPGSL018_16975</name>
</gene>
<protein>
    <submittedName>
        <fullName evidence="1">Uncharacterized protein</fullName>
    </submittedName>
</protein>
<sequence>PNNAKLFFPGRPESLWGPHPSLSNPWSALILVYSTPSLPFSPFLPPSPNSLPPGSFLICSHSPLPPSLSLSLSL</sequence>
<name>A0A061R2X2_9CHLO</name>
<organism evidence="1">
    <name type="scientific">Tetraselmis sp. GSL018</name>
    <dbReference type="NCBI Taxonomy" id="582737"/>
    <lineage>
        <taxon>Eukaryota</taxon>
        <taxon>Viridiplantae</taxon>
        <taxon>Chlorophyta</taxon>
        <taxon>core chlorophytes</taxon>
        <taxon>Chlorodendrophyceae</taxon>
        <taxon>Chlorodendrales</taxon>
        <taxon>Chlorodendraceae</taxon>
        <taxon>Tetraselmis</taxon>
    </lineage>
</organism>
<dbReference type="EMBL" id="GBEZ01021740">
    <property type="protein sequence ID" value="JAC65040.1"/>
    <property type="molecule type" value="Transcribed_RNA"/>
</dbReference>
<feature type="non-terminal residue" evidence="1">
    <location>
        <position position="74"/>
    </location>
</feature>
<feature type="non-terminal residue" evidence="1">
    <location>
        <position position="1"/>
    </location>
</feature>
<dbReference type="AlphaFoldDB" id="A0A061R2X2"/>
<proteinExistence type="predicted"/>
<evidence type="ECO:0000313" key="1">
    <source>
        <dbReference type="EMBL" id="JAC65040.1"/>
    </source>
</evidence>
<accession>A0A061R2X2</accession>
<reference evidence="1" key="1">
    <citation type="submission" date="2014-05" db="EMBL/GenBank/DDBJ databases">
        <title>The transcriptome of the halophilic microalga Tetraselmis sp. GSL018 isolated from the Great Salt Lake, Utah.</title>
        <authorList>
            <person name="Jinkerson R.E."/>
            <person name="D'Adamo S."/>
            <person name="Posewitz M.C."/>
        </authorList>
    </citation>
    <scope>NUCLEOTIDE SEQUENCE</scope>
    <source>
        <strain evidence="1">GSL018</strain>
    </source>
</reference>